<name>A0A7X0MG77_9HYPH</name>
<gene>
    <name evidence="1" type="ORF">GGD46_006881</name>
</gene>
<dbReference type="Proteomes" id="UP000565576">
    <property type="component" value="Unassembled WGS sequence"/>
</dbReference>
<dbReference type="AlphaFoldDB" id="A0A7X0MG77"/>
<protein>
    <submittedName>
        <fullName evidence="1">Uncharacterized protein</fullName>
    </submittedName>
</protein>
<evidence type="ECO:0000313" key="1">
    <source>
        <dbReference type="EMBL" id="MBB6489549.1"/>
    </source>
</evidence>
<comment type="caution">
    <text evidence="1">The sequence shown here is derived from an EMBL/GenBank/DDBJ whole genome shotgun (WGS) entry which is preliminary data.</text>
</comment>
<evidence type="ECO:0000313" key="2">
    <source>
        <dbReference type="Proteomes" id="UP000565576"/>
    </source>
</evidence>
<reference evidence="1 2" key="1">
    <citation type="submission" date="2020-08" db="EMBL/GenBank/DDBJ databases">
        <title>Genomic Encyclopedia of Type Strains, Phase IV (KMG-V): Genome sequencing to study the core and pangenomes of soil and plant-associated prokaryotes.</title>
        <authorList>
            <person name="Whitman W."/>
        </authorList>
    </citation>
    <scope>NUCLEOTIDE SEQUENCE [LARGE SCALE GENOMIC DNA]</scope>
    <source>
        <strain evidence="1 2">SEMIA 4060</strain>
    </source>
</reference>
<organism evidence="1 2">
    <name type="scientific">Rhizobium lusitanum</name>
    <dbReference type="NCBI Taxonomy" id="293958"/>
    <lineage>
        <taxon>Bacteria</taxon>
        <taxon>Pseudomonadati</taxon>
        <taxon>Pseudomonadota</taxon>
        <taxon>Alphaproteobacteria</taxon>
        <taxon>Hyphomicrobiales</taxon>
        <taxon>Rhizobiaceae</taxon>
        <taxon>Rhizobium/Agrobacterium group</taxon>
        <taxon>Rhizobium</taxon>
    </lineage>
</organism>
<dbReference type="RefSeq" id="WP_184711450.1">
    <property type="nucleotide sequence ID" value="NZ_JACHBG010000046.1"/>
</dbReference>
<accession>A0A7X0MG77</accession>
<sequence length="235" mass="25706">MGDSENSRTLPSNTRINIISHTTDFLTRGQNRQGSVAAIDPAHAKWLEWNDAHREFCLRCHHQQRLETQMVEAVGFPTIEVCVPGEPAPATIQSNAEIESLLHGPDNAAARDKARGDLSAQLSRWKAADKRMGYSKARKAERIAGDRELAFAAELWDAPARSLEGVIAKLHAVLTLGISSPDCNEFPWPPLRSVMNDLLETARVQHIVEPNGVAAAQRSAQFDGIGPRSSRDCGG</sequence>
<dbReference type="EMBL" id="JACHBG010000046">
    <property type="protein sequence ID" value="MBB6489549.1"/>
    <property type="molecule type" value="Genomic_DNA"/>
</dbReference>
<proteinExistence type="predicted"/>